<dbReference type="HOGENOM" id="CLU_2700341_0_0_9"/>
<organism evidence="2">
    <name type="scientific">Metalysinibacillus saudimassiliensis</name>
    <dbReference type="NCBI Taxonomy" id="1461583"/>
    <lineage>
        <taxon>Bacteria</taxon>
        <taxon>Bacillati</taxon>
        <taxon>Bacillota</taxon>
        <taxon>Bacilli</taxon>
        <taxon>Bacillales</taxon>
        <taxon>Caryophanaceae</taxon>
        <taxon>Metalysinibacillus</taxon>
    </lineage>
</organism>
<protein>
    <submittedName>
        <fullName evidence="2">Uncharacterized protein</fullName>
    </submittedName>
</protein>
<evidence type="ECO:0000256" key="1">
    <source>
        <dbReference type="SAM" id="Coils"/>
    </source>
</evidence>
<feature type="coiled-coil region" evidence="1">
    <location>
        <begin position="9"/>
        <end position="63"/>
    </location>
</feature>
<accession>A0A078M2P4</accession>
<sequence length="73" mass="8454">MPQLNCHSYLQQAEQLEQLIETKKTLTAKIIKNGLTEDRLMRYNTLEEKIETAEAAIRICERNILLFDCQSVG</sequence>
<reference evidence="2" key="1">
    <citation type="submission" date="2014-07" db="EMBL/GenBank/DDBJ databases">
        <authorList>
            <person name="Urmite Genomes Urmite Genomes"/>
        </authorList>
    </citation>
    <scope>NUCLEOTIDE SEQUENCE</scope>
    <source>
        <strain evidence="2">13S34_air</strain>
    </source>
</reference>
<dbReference type="AlphaFoldDB" id="A0A078M2P4"/>
<keyword evidence="1" id="KW-0175">Coiled coil</keyword>
<name>A0A078M2P4_9BACL</name>
<dbReference type="PATRIC" id="fig|1461583.4.peg.591"/>
<evidence type="ECO:0000313" key="2">
    <source>
        <dbReference type="EMBL" id="CEA00460.1"/>
    </source>
</evidence>
<gene>
    <name evidence="2" type="ORF">BN1050_00619</name>
</gene>
<proteinExistence type="predicted"/>
<dbReference type="EMBL" id="LN483073">
    <property type="protein sequence ID" value="CEA00460.1"/>
    <property type="molecule type" value="Genomic_DNA"/>
</dbReference>